<reference evidence="2 3" key="1">
    <citation type="journal article" date="2017" name="Syst. Appl. Microbiol.">
        <title>Lebetimonas natsushimae sp. nov., a novel strictly anaerobic, moderately thermophilic chemoautotroph isolated from a deep-sea hydrothermal vent polychaete nest in the Mid-Okinawa Trough.</title>
        <authorList>
            <person name="Nagata R."/>
            <person name="Takaki Y."/>
            <person name="Tame A."/>
            <person name="Nunoura T."/>
            <person name="Muto H."/>
            <person name="Mino S."/>
            <person name="Sawayama S."/>
            <person name="Takai K."/>
            <person name="Nakagawa S."/>
        </authorList>
    </citation>
    <scope>NUCLEOTIDE SEQUENCE [LARGE SCALE GENOMIC DNA]</scope>
    <source>
        <strain evidence="2 3">HS1857</strain>
    </source>
</reference>
<keyword evidence="1" id="KW-1133">Transmembrane helix</keyword>
<keyword evidence="3" id="KW-1185">Reference proteome</keyword>
<protein>
    <recommendedName>
        <fullName evidence="4">General secretion pathway protein G</fullName>
    </recommendedName>
</protein>
<gene>
    <name evidence="2" type="ORF">LNAT_P1409</name>
</gene>
<evidence type="ECO:0000256" key="1">
    <source>
        <dbReference type="SAM" id="Phobius"/>
    </source>
</evidence>
<evidence type="ECO:0000313" key="2">
    <source>
        <dbReference type="EMBL" id="GAX88114.1"/>
    </source>
</evidence>
<dbReference type="EMBL" id="BDME01000006">
    <property type="protein sequence ID" value="GAX88114.1"/>
    <property type="molecule type" value="Genomic_DNA"/>
</dbReference>
<dbReference type="AlphaFoldDB" id="A0A292YH94"/>
<comment type="caution">
    <text evidence="2">The sequence shown here is derived from an EMBL/GenBank/DDBJ whole genome shotgun (WGS) entry which is preliminary data.</text>
</comment>
<name>A0A292YH94_9BACT</name>
<sequence>MKNLKNSKAFSLFEIVISIVVLGIIAATFPMILQNVTQTAKNVTKEEIILNETSLISMILQYYFDEKNTEGDNFYKDLNASNGDSELLINYYTPYSKYARIGKKEFNNNELRSGSGDDVSNIGLDAGENNINTYDDIDDFDGYSQVINGVNLTVSVYYIKDDTNYSAEDINFSYNYDYNTTINHTNIKLIKISSKSKDGNVTLYYPTCNIGASKFLSLEDLSR</sequence>
<dbReference type="OrthoDB" id="5372683at2"/>
<proteinExistence type="predicted"/>
<organism evidence="2 3">
    <name type="scientific">Lebetimonas natsushimae</name>
    <dbReference type="NCBI Taxonomy" id="1936991"/>
    <lineage>
        <taxon>Bacteria</taxon>
        <taxon>Pseudomonadati</taxon>
        <taxon>Campylobacterota</taxon>
        <taxon>Epsilonproteobacteria</taxon>
        <taxon>Nautiliales</taxon>
        <taxon>Nautiliaceae</taxon>
        <taxon>Lebetimonas</taxon>
    </lineage>
</organism>
<evidence type="ECO:0000313" key="3">
    <source>
        <dbReference type="Proteomes" id="UP000217944"/>
    </source>
</evidence>
<dbReference type="Pfam" id="PF07963">
    <property type="entry name" value="N_methyl"/>
    <property type="match status" value="1"/>
</dbReference>
<evidence type="ECO:0008006" key="4">
    <source>
        <dbReference type="Google" id="ProtNLM"/>
    </source>
</evidence>
<dbReference type="Proteomes" id="UP000217944">
    <property type="component" value="Unassembled WGS sequence"/>
</dbReference>
<dbReference type="InterPro" id="IPR012902">
    <property type="entry name" value="N_methyl_site"/>
</dbReference>
<keyword evidence="1" id="KW-0812">Transmembrane</keyword>
<feature type="transmembrane region" description="Helical" evidence="1">
    <location>
        <begin position="12"/>
        <end position="33"/>
    </location>
</feature>
<keyword evidence="1" id="KW-0472">Membrane</keyword>
<dbReference type="RefSeq" id="WP_096259876.1">
    <property type="nucleotide sequence ID" value="NZ_BDME01000006.1"/>
</dbReference>
<accession>A0A292YH94</accession>